<reference evidence="1" key="1">
    <citation type="submission" date="2020-04" db="EMBL/GenBank/DDBJ databases">
        <authorList>
            <person name="Alioto T."/>
            <person name="Alioto T."/>
            <person name="Gomez Garrido J."/>
        </authorList>
    </citation>
    <scope>NUCLEOTIDE SEQUENCE</scope>
    <source>
        <strain evidence="1">A484AB</strain>
    </source>
</reference>
<gene>
    <name evidence="1" type="ORF">PACLA_8A071514</name>
</gene>
<dbReference type="AlphaFoldDB" id="A0A7D9DZ38"/>
<comment type="caution">
    <text evidence="1">The sequence shown here is derived from an EMBL/GenBank/DDBJ whole genome shotgun (WGS) entry which is preliminary data.</text>
</comment>
<evidence type="ECO:0000313" key="2">
    <source>
        <dbReference type="Proteomes" id="UP001152795"/>
    </source>
</evidence>
<protein>
    <submittedName>
        <fullName evidence="1">Uncharacterized protein</fullName>
    </submittedName>
</protein>
<evidence type="ECO:0000313" key="1">
    <source>
        <dbReference type="EMBL" id="CAB3997839.1"/>
    </source>
</evidence>
<organism evidence="1 2">
    <name type="scientific">Paramuricea clavata</name>
    <name type="common">Red gorgonian</name>
    <name type="synonym">Violescent sea-whip</name>
    <dbReference type="NCBI Taxonomy" id="317549"/>
    <lineage>
        <taxon>Eukaryota</taxon>
        <taxon>Metazoa</taxon>
        <taxon>Cnidaria</taxon>
        <taxon>Anthozoa</taxon>
        <taxon>Octocorallia</taxon>
        <taxon>Malacalcyonacea</taxon>
        <taxon>Plexauridae</taxon>
        <taxon>Paramuricea</taxon>
    </lineage>
</organism>
<dbReference type="Proteomes" id="UP001152795">
    <property type="component" value="Unassembled WGS sequence"/>
</dbReference>
<sequence>MDLETGKKSLETKLTLLQLNVKRTEVTLQSEQPNAIERHCKALKAVIAAVDDSRRTVEEQKIIEKESLDDIGEWNIEINAKLAEADNEVKRMKEWVMTTLQKL</sequence>
<keyword evidence="2" id="KW-1185">Reference proteome</keyword>
<proteinExistence type="predicted"/>
<accession>A0A7D9DZ38</accession>
<name>A0A7D9DZ38_PARCT</name>
<dbReference type="EMBL" id="CACRXK020003202">
    <property type="protein sequence ID" value="CAB3997839.1"/>
    <property type="molecule type" value="Genomic_DNA"/>
</dbReference>